<comment type="caution">
    <text evidence="8">The sequence shown here is derived from an EMBL/GenBank/DDBJ whole genome shotgun (WGS) entry which is preliminary data.</text>
</comment>
<evidence type="ECO:0000256" key="2">
    <source>
        <dbReference type="ARBA" id="ARBA00022730"/>
    </source>
</evidence>
<keyword evidence="3" id="KW-0694">RNA-binding</keyword>
<dbReference type="InterPro" id="IPR014721">
    <property type="entry name" value="Ribsml_uS5_D2-typ_fold_subgr"/>
</dbReference>
<dbReference type="Gene3D" id="3.30.230.10">
    <property type="match status" value="1"/>
</dbReference>
<dbReference type="InterPro" id="IPR000851">
    <property type="entry name" value="Ribosomal_uS5"/>
</dbReference>
<protein>
    <recommendedName>
        <fullName evidence="7">S5 DRBM domain-containing protein</fullName>
    </recommendedName>
</protein>
<evidence type="ECO:0000259" key="7">
    <source>
        <dbReference type="PROSITE" id="PS50881"/>
    </source>
</evidence>
<evidence type="ECO:0000256" key="3">
    <source>
        <dbReference type="ARBA" id="ARBA00022884"/>
    </source>
</evidence>
<keyword evidence="4" id="KW-0689">Ribosomal protein</keyword>
<dbReference type="GO" id="GO:0019843">
    <property type="term" value="F:rRNA binding"/>
    <property type="evidence" value="ECO:0007669"/>
    <property type="project" value="UniProtKB-KW"/>
</dbReference>
<dbReference type="InterPro" id="IPR005324">
    <property type="entry name" value="Ribosomal_uS5_C"/>
</dbReference>
<dbReference type="GO" id="GO:0005737">
    <property type="term" value="C:cytoplasm"/>
    <property type="evidence" value="ECO:0007669"/>
    <property type="project" value="UniProtKB-ARBA"/>
</dbReference>
<dbReference type="PROSITE" id="PS00585">
    <property type="entry name" value="RIBOSOMAL_S5"/>
    <property type="match status" value="1"/>
</dbReference>
<sequence>MEANARYQKHGKKEFDEEVIHIDRISRTIAGGRRIRFRAAVAVGNRTGKVGIGVAKASEVILAVQKAINLAKKDLIEVPIVNGTIPHEIEEKYGAARILLKPASPGTGIIAGGAVRAVVNLAGIKNILSKILGSKNQINNLRATMKALDKLHAPLEKIEKRSLIAKKTKRSVSKKDVSKSKDKGKNESSRNKDQKKT</sequence>
<proteinExistence type="inferred from homology"/>
<dbReference type="SUPFAM" id="SSF54211">
    <property type="entry name" value="Ribosomal protein S5 domain 2-like"/>
    <property type="match status" value="1"/>
</dbReference>
<dbReference type="InterPro" id="IPR020568">
    <property type="entry name" value="Ribosomal_Su5_D2-typ_SF"/>
</dbReference>
<evidence type="ECO:0000256" key="5">
    <source>
        <dbReference type="ARBA" id="ARBA00023274"/>
    </source>
</evidence>
<dbReference type="SUPFAM" id="SSF54768">
    <property type="entry name" value="dsRNA-binding domain-like"/>
    <property type="match status" value="1"/>
</dbReference>
<keyword evidence="2" id="KW-0699">rRNA-binding</keyword>
<reference evidence="8" key="1">
    <citation type="journal article" date="2014" name="Front. Microbiol.">
        <title>High frequency of phylogenetically diverse reductive dehalogenase-homologous genes in deep subseafloor sedimentary metagenomes.</title>
        <authorList>
            <person name="Kawai M."/>
            <person name="Futagami T."/>
            <person name="Toyoda A."/>
            <person name="Takaki Y."/>
            <person name="Nishi S."/>
            <person name="Hori S."/>
            <person name="Arai W."/>
            <person name="Tsubouchi T."/>
            <person name="Morono Y."/>
            <person name="Uchiyama I."/>
            <person name="Ito T."/>
            <person name="Fujiyama A."/>
            <person name="Inagaki F."/>
            <person name="Takami H."/>
        </authorList>
    </citation>
    <scope>NUCLEOTIDE SEQUENCE</scope>
    <source>
        <strain evidence="8">Expedition CK06-06</strain>
    </source>
</reference>
<evidence type="ECO:0000313" key="8">
    <source>
        <dbReference type="EMBL" id="GAG08334.1"/>
    </source>
</evidence>
<dbReference type="PROSITE" id="PS50881">
    <property type="entry name" value="S5_DSRBD"/>
    <property type="match status" value="1"/>
</dbReference>
<dbReference type="FunFam" id="3.30.230.10:FF:000002">
    <property type="entry name" value="30S ribosomal protein S5"/>
    <property type="match status" value="1"/>
</dbReference>
<dbReference type="Pfam" id="PF03719">
    <property type="entry name" value="Ribosomal_S5_C"/>
    <property type="match status" value="1"/>
</dbReference>
<dbReference type="GO" id="GO:0006412">
    <property type="term" value="P:translation"/>
    <property type="evidence" value="ECO:0007669"/>
    <property type="project" value="InterPro"/>
</dbReference>
<dbReference type="PANTHER" id="PTHR48277:SF1">
    <property type="entry name" value="MITOCHONDRIAL RIBOSOMAL PROTEIN S5"/>
    <property type="match status" value="1"/>
</dbReference>
<comment type="similarity">
    <text evidence="1">Belongs to the universal ribosomal protein uS5 family.</text>
</comment>
<dbReference type="HAMAP" id="MF_01307_B">
    <property type="entry name" value="Ribosomal_uS5_B"/>
    <property type="match status" value="1"/>
</dbReference>
<feature type="region of interest" description="Disordered" evidence="6">
    <location>
        <begin position="166"/>
        <end position="197"/>
    </location>
</feature>
<dbReference type="GO" id="GO:0003735">
    <property type="term" value="F:structural constituent of ribosome"/>
    <property type="evidence" value="ECO:0007669"/>
    <property type="project" value="InterPro"/>
</dbReference>
<accession>X0UR66</accession>
<dbReference type="InterPro" id="IPR018192">
    <property type="entry name" value="Ribosomal_uS5_N_CS"/>
</dbReference>
<name>X0UR66_9ZZZZ</name>
<dbReference type="AlphaFoldDB" id="X0UR66"/>
<evidence type="ECO:0000256" key="1">
    <source>
        <dbReference type="ARBA" id="ARBA00008945"/>
    </source>
</evidence>
<evidence type="ECO:0000256" key="4">
    <source>
        <dbReference type="ARBA" id="ARBA00022980"/>
    </source>
</evidence>
<feature type="domain" description="S5 DRBM" evidence="7">
    <location>
        <begin position="15"/>
        <end position="78"/>
    </location>
</feature>
<dbReference type="PANTHER" id="PTHR48277">
    <property type="entry name" value="MITOCHONDRIAL RIBOSOMAL PROTEIN S5"/>
    <property type="match status" value="1"/>
</dbReference>
<dbReference type="Gene3D" id="3.30.160.20">
    <property type="match status" value="1"/>
</dbReference>
<feature type="compositionally biased region" description="Basic and acidic residues" evidence="6">
    <location>
        <begin position="173"/>
        <end position="197"/>
    </location>
</feature>
<keyword evidence="5" id="KW-0687">Ribonucleoprotein</keyword>
<organism evidence="8">
    <name type="scientific">marine sediment metagenome</name>
    <dbReference type="NCBI Taxonomy" id="412755"/>
    <lineage>
        <taxon>unclassified sequences</taxon>
        <taxon>metagenomes</taxon>
        <taxon>ecological metagenomes</taxon>
    </lineage>
</organism>
<dbReference type="Pfam" id="PF00333">
    <property type="entry name" value="Ribosomal_S5"/>
    <property type="match status" value="1"/>
</dbReference>
<dbReference type="GO" id="GO:0015935">
    <property type="term" value="C:small ribosomal subunit"/>
    <property type="evidence" value="ECO:0007669"/>
    <property type="project" value="InterPro"/>
</dbReference>
<dbReference type="EMBL" id="BARS01020527">
    <property type="protein sequence ID" value="GAG08334.1"/>
    <property type="molecule type" value="Genomic_DNA"/>
</dbReference>
<dbReference type="InterPro" id="IPR005712">
    <property type="entry name" value="Ribosomal_uS5_bac-type"/>
</dbReference>
<evidence type="ECO:0000256" key="6">
    <source>
        <dbReference type="SAM" id="MobiDB-lite"/>
    </source>
</evidence>
<dbReference type="NCBIfam" id="TIGR01021">
    <property type="entry name" value="rpsE_bact"/>
    <property type="match status" value="1"/>
</dbReference>
<gene>
    <name evidence="8" type="ORF">S01H1_33088</name>
</gene>
<dbReference type="InterPro" id="IPR013810">
    <property type="entry name" value="Ribosomal_uS5_N"/>
</dbReference>